<protein>
    <submittedName>
        <fullName evidence="1">Uncharacterized protein</fullName>
    </submittedName>
</protein>
<comment type="caution">
    <text evidence="1">The sequence shown here is derived from an EMBL/GenBank/DDBJ whole genome shotgun (WGS) entry which is preliminary data.</text>
</comment>
<accession>A0A9D4AK31</accession>
<reference evidence="1 2" key="1">
    <citation type="journal article" date="2021" name="Plant Biotechnol. J.">
        <title>Multi-omics assisted identification of the key and species-specific regulatory components of drought-tolerant mechanisms in Gossypium stocksii.</title>
        <authorList>
            <person name="Yu D."/>
            <person name="Ke L."/>
            <person name="Zhang D."/>
            <person name="Wu Y."/>
            <person name="Sun Y."/>
            <person name="Mei J."/>
            <person name="Sun J."/>
            <person name="Sun Y."/>
        </authorList>
    </citation>
    <scope>NUCLEOTIDE SEQUENCE [LARGE SCALE GENOMIC DNA]</scope>
    <source>
        <strain evidence="2">cv. E1</strain>
        <tissue evidence="1">Leaf</tissue>
    </source>
</reference>
<dbReference type="OrthoDB" id="998708at2759"/>
<evidence type="ECO:0000313" key="2">
    <source>
        <dbReference type="Proteomes" id="UP000828251"/>
    </source>
</evidence>
<name>A0A9D4AK31_9ROSI</name>
<dbReference type="AlphaFoldDB" id="A0A9D4AK31"/>
<organism evidence="1 2">
    <name type="scientific">Gossypium stocksii</name>
    <dbReference type="NCBI Taxonomy" id="47602"/>
    <lineage>
        <taxon>Eukaryota</taxon>
        <taxon>Viridiplantae</taxon>
        <taxon>Streptophyta</taxon>
        <taxon>Embryophyta</taxon>
        <taxon>Tracheophyta</taxon>
        <taxon>Spermatophyta</taxon>
        <taxon>Magnoliopsida</taxon>
        <taxon>eudicotyledons</taxon>
        <taxon>Gunneridae</taxon>
        <taxon>Pentapetalae</taxon>
        <taxon>rosids</taxon>
        <taxon>malvids</taxon>
        <taxon>Malvales</taxon>
        <taxon>Malvaceae</taxon>
        <taxon>Malvoideae</taxon>
        <taxon>Gossypium</taxon>
    </lineage>
</organism>
<keyword evidence="2" id="KW-1185">Reference proteome</keyword>
<dbReference type="EMBL" id="JAIQCV010000001">
    <property type="protein sequence ID" value="KAH1129002.1"/>
    <property type="molecule type" value="Genomic_DNA"/>
</dbReference>
<sequence>MTSKKPLSSIIALTNQFGTLSDLAHKFASLEDLANRDLCQSTLNKVSRTHSFSLLTNPYDHLLYHTYNILAFSKLYCFTDSSNELYTLNN</sequence>
<dbReference type="Proteomes" id="UP000828251">
    <property type="component" value="Unassembled WGS sequence"/>
</dbReference>
<proteinExistence type="predicted"/>
<gene>
    <name evidence="1" type="ORF">J1N35_000380</name>
</gene>
<evidence type="ECO:0000313" key="1">
    <source>
        <dbReference type="EMBL" id="KAH1129002.1"/>
    </source>
</evidence>